<reference evidence="2" key="1">
    <citation type="submission" date="2018-05" db="EMBL/GenBank/DDBJ databases">
        <authorList>
            <person name="Lanie J.A."/>
            <person name="Ng W.-L."/>
            <person name="Kazmierczak K.M."/>
            <person name="Andrzejewski T.M."/>
            <person name="Davidsen T.M."/>
            <person name="Wayne K.J."/>
            <person name="Tettelin H."/>
            <person name="Glass J.I."/>
            <person name="Rusch D."/>
            <person name="Podicherti R."/>
            <person name="Tsui H.-C.T."/>
            <person name="Winkler M.E."/>
        </authorList>
    </citation>
    <scope>NUCLEOTIDE SEQUENCE</scope>
</reference>
<dbReference type="InterPro" id="IPR011990">
    <property type="entry name" value="TPR-like_helical_dom_sf"/>
</dbReference>
<feature type="transmembrane region" description="Helical" evidence="1">
    <location>
        <begin position="124"/>
        <end position="145"/>
    </location>
</feature>
<evidence type="ECO:0008006" key="3">
    <source>
        <dbReference type="Google" id="ProtNLM"/>
    </source>
</evidence>
<dbReference type="EMBL" id="UINC01080898">
    <property type="protein sequence ID" value="SVC24269.1"/>
    <property type="molecule type" value="Genomic_DNA"/>
</dbReference>
<feature type="transmembrane region" description="Helical" evidence="1">
    <location>
        <begin position="245"/>
        <end position="262"/>
    </location>
</feature>
<gene>
    <name evidence="2" type="ORF">METZ01_LOCUS277123</name>
</gene>
<feature type="transmembrane region" description="Helical" evidence="1">
    <location>
        <begin position="198"/>
        <end position="216"/>
    </location>
</feature>
<keyword evidence="1" id="KW-0812">Transmembrane</keyword>
<name>A0A382KJ71_9ZZZZ</name>
<dbReference type="AlphaFoldDB" id="A0A382KJ71"/>
<organism evidence="2">
    <name type="scientific">marine metagenome</name>
    <dbReference type="NCBI Taxonomy" id="408172"/>
    <lineage>
        <taxon>unclassified sequences</taxon>
        <taxon>metagenomes</taxon>
        <taxon>ecological metagenomes</taxon>
    </lineage>
</organism>
<evidence type="ECO:0000313" key="2">
    <source>
        <dbReference type="EMBL" id="SVC24269.1"/>
    </source>
</evidence>
<keyword evidence="1" id="KW-1133">Transmembrane helix</keyword>
<accession>A0A382KJ71</accession>
<proteinExistence type="predicted"/>
<keyword evidence="1" id="KW-0472">Membrane</keyword>
<feature type="transmembrane region" description="Helical" evidence="1">
    <location>
        <begin position="7"/>
        <end position="28"/>
    </location>
</feature>
<protein>
    <recommendedName>
        <fullName evidence="3">Glycosyltransferase RgtA/B/C/D-like domain-containing protein</fullName>
    </recommendedName>
</protein>
<sequence length="392" mass="43603">MHLPRNVLFALPFIGCLLALGLTTYVVLRETGSTLLALLSSMLAATTSWFFVSTGWLSYFDSWYILALLCVSFIRNKTTLVVCCLLVPWIDERFILGLPLACTVRTAVFRWVEDGKGAQLFRETGLACFVVAPYLLFRLALLVFAQDANSAGHLTDHYDVLFLHNQAYLSGLWHGLRAGWVLVLACVILAYGNRGIKFKIAGAIIVVFTLFINRFLAADFSRSVSVLVPCVLLGSILIARYRPSLALGVTAFALLVNLLTPARHINSIFSVDIHNALHEREQANNPPNSVNPVFYNQYGIKLLKENDVDGAESFFTGALHLVQDNPPPDNAPALIANIYWNRANLYANSSMWLKALPDLEDALKNAPADWNRRDVVKSFAAEISKRYQPPLE</sequence>
<dbReference type="SUPFAM" id="SSF48452">
    <property type="entry name" value="TPR-like"/>
    <property type="match status" value="1"/>
</dbReference>
<feature type="transmembrane region" description="Helical" evidence="1">
    <location>
        <begin position="171"/>
        <end position="191"/>
    </location>
</feature>
<dbReference type="Gene3D" id="1.25.40.10">
    <property type="entry name" value="Tetratricopeptide repeat domain"/>
    <property type="match status" value="1"/>
</dbReference>
<evidence type="ECO:0000256" key="1">
    <source>
        <dbReference type="SAM" id="Phobius"/>
    </source>
</evidence>